<proteinExistence type="predicted"/>
<protein>
    <submittedName>
        <fullName evidence="2">Uncharacterized protein</fullName>
    </submittedName>
</protein>
<organism evidence="2 3">
    <name type="scientific">Rubroshorea leprosula</name>
    <dbReference type="NCBI Taxonomy" id="152421"/>
    <lineage>
        <taxon>Eukaryota</taxon>
        <taxon>Viridiplantae</taxon>
        <taxon>Streptophyta</taxon>
        <taxon>Embryophyta</taxon>
        <taxon>Tracheophyta</taxon>
        <taxon>Spermatophyta</taxon>
        <taxon>Magnoliopsida</taxon>
        <taxon>eudicotyledons</taxon>
        <taxon>Gunneridae</taxon>
        <taxon>Pentapetalae</taxon>
        <taxon>rosids</taxon>
        <taxon>malvids</taxon>
        <taxon>Malvales</taxon>
        <taxon>Dipterocarpaceae</taxon>
        <taxon>Rubroshorea</taxon>
    </lineage>
</organism>
<gene>
    <name evidence="2" type="ORF">SLEP1_g22827</name>
</gene>
<dbReference type="EMBL" id="BPVZ01000034">
    <property type="protein sequence ID" value="GKV11580.1"/>
    <property type="molecule type" value="Genomic_DNA"/>
</dbReference>
<reference evidence="2 3" key="1">
    <citation type="journal article" date="2021" name="Commun. Biol.">
        <title>The genome of Shorea leprosula (Dipterocarpaceae) highlights the ecological relevance of drought in aseasonal tropical rainforests.</title>
        <authorList>
            <person name="Ng K.K.S."/>
            <person name="Kobayashi M.J."/>
            <person name="Fawcett J.A."/>
            <person name="Hatakeyama M."/>
            <person name="Paape T."/>
            <person name="Ng C.H."/>
            <person name="Ang C.C."/>
            <person name="Tnah L.H."/>
            <person name="Lee C.T."/>
            <person name="Nishiyama T."/>
            <person name="Sese J."/>
            <person name="O'Brien M.J."/>
            <person name="Copetti D."/>
            <person name="Mohd Noor M.I."/>
            <person name="Ong R.C."/>
            <person name="Putra M."/>
            <person name="Sireger I.Z."/>
            <person name="Indrioko S."/>
            <person name="Kosugi Y."/>
            <person name="Izuno A."/>
            <person name="Isagi Y."/>
            <person name="Lee S.L."/>
            <person name="Shimizu K.K."/>
        </authorList>
    </citation>
    <scope>NUCLEOTIDE SEQUENCE [LARGE SCALE GENOMIC DNA]</scope>
    <source>
        <strain evidence="2">214</strain>
    </source>
</reference>
<sequence>MGGACDKQRSRWWIYRRERATQGREGERKGKIVAGWLRSHLQREEKEEAEDLHGEKEETEGREKSKVAWEGKREIRRLWVWLKLDRR</sequence>
<keyword evidence="3" id="KW-1185">Reference proteome</keyword>
<feature type="region of interest" description="Disordered" evidence="1">
    <location>
        <begin position="44"/>
        <end position="64"/>
    </location>
</feature>
<name>A0AAV5JLB4_9ROSI</name>
<dbReference type="Proteomes" id="UP001054252">
    <property type="component" value="Unassembled WGS sequence"/>
</dbReference>
<dbReference type="AlphaFoldDB" id="A0AAV5JLB4"/>
<accession>A0AAV5JLB4</accession>
<evidence type="ECO:0000256" key="1">
    <source>
        <dbReference type="SAM" id="MobiDB-lite"/>
    </source>
</evidence>
<comment type="caution">
    <text evidence="2">The sequence shown here is derived from an EMBL/GenBank/DDBJ whole genome shotgun (WGS) entry which is preliminary data.</text>
</comment>
<evidence type="ECO:0000313" key="3">
    <source>
        <dbReference type="Proteomes" id="UP001054252"/>
    </source>
</evidence>
<evidence type="ECO:0000313" key="2">
    <source>
        <dbReference type="EMBL" id="GKV11580.1"/>
    </source>
</evidence>